<evidence type="ECO:0000313" key="9">
    <source>
        <dbReference type="EMBL" id="HGZ78529.1"/>
    </source>
</evidence>
<accession>A0A832MMC1</accession>
<keyword evidence="7" id="KW-0472">Membrane</keyword>
<proteinExistence type="predicted"/>
<keyword evidence="6" id="KW-1278">Translocase</keyword>
<dbReference type="CDD" id="cd03225">
    <property type="entry name" value="ABC_cobalt_CbiO_domain1"/>
    <property type="match status" value="1"/>
</dbReference>
<organism evidence="9">
    <name type="scientific">Pseudothermotoga hypogea</name>
    <dbReference type="NCBI Taxonomy" id="57487"/>
    <lineage>
        <taxon>Bacteria</taxon>
        <taxon>Thermotogati</taxon>
        <taxon>Thermotogota</taxon>
        <taxon>Thermotogae</taxon>
        <taxon>Thermotogales</taxon>
        <taxon>Thermotogaceae</taxon>
        <taxon>Pseudothermotoga</taxon>
    </lineage>
</organism>
<evidence type="ECO:0000256" key="6">
    <source>
        <dbReference type="ARBA" id="ARBA00022967"/>
    </source>
</evidence>
<evidence type="ECO:0000256" key="4">
    <source>
        <dbReference type="ARBA" id="ARBA00022741"/>
    </source>
</evidence>
<evidence type="ECO:0000256" key="3">
    <source>
        <dbReference type="ARBA" id="ARBA00022475"/>
    </source>
</evidence>
<protein>
    <submittedName>
        <fullName evidence="9">ABC transporter ATP-binding protein</fullName>
    </submittedName>
</protein>
<dbReference type="InterPro" id="IPR050095">
    <property type="entry name" value="ECF_ABC_transporter_ATP-bd"/>
</dbReference>
<dbReference type="GO" id="GO:0042626">
    <property type="term" value="F:ATPase-coupled transmembrane transporter activity"/>
    <property type="evidence" value="ECO:0007669"/>
    <property type="project" value="TreeGrafter"/>
</dbReference>
<feature type="domain" description="ABC transporter" evidence="8">
    <location>
        <begin position="6"/>
        <end position="207"/>
    </location>
</feature>
<dbReference type="GO" id="GO:0016887">
    <property type="term" value="F:ATP hydrolysis activity"/>
    <property type="evidence" value="ECO:0007669"/>
    <property type="project" value="InterPro"/>
</dbReference>
<keyword evidence="4" id="KW-0547">Nucleotide-binding</keyword>
<dbReference type="PROSITE" id="PS50893">
    <property type="entry name" value="ABC_TRANSPORTER_2"/>
    <property type="match status" value="1"/>
</dbReference>
<dbReference type="EMBL" id="DTKQ01000011">
    <property type="protein sequence ID" value="HGZ78529.1"/>
    <property type="molecule type" value="Genomic_DNA"/>
</dbReference>
<dbReference type="Pfam" id="PF00005">
    <property type="entry name" value="ABC_tran"/>
    <property type="match status" value="1"/>
</dbReference>
<sequence>MSNSELTLLDVVFGYENGRRLFNGVNVTVRSGQLLLVYGPNGSGKSTLLKLMAGLLKPQAGAVLLNGTFVGNRHFSKIGYVMQRAEDQFFCESVFDEIAFSARNFGFHDVDELVKEALAEVGLGHDVLEKSPFQLSEGEARRVAIACALVHKPLLLLLDEPLIGLDRIGRQMVQDILKKQKQAGKIIVVTSHRSDNLRDLADVFLTL</sequence>
<dbReference type="GO" id="GO:0005524">
    <property type="term" value="F:ATP binding"/>
    <property type="evidence" value="ECO:0007669"/>
    <property type="project" value="UniProtKB-KW"/>
</dbReference>
<dbReference type="InterPro" id="IPR015856">
    <property type="entry name" value="ABC_transpr_CbiO/EcfA_su"/>
</dbReference>
<evidence type="ECO:0000259" key="8">
    <source>
        <dbReference type="PROSITE" id="PS50893"/>
    </source>
</evidence>
<dbReference type="InterPro" id="IPR003439">
    <property type="entry name" value="ABC_transporter-like_ATP-bd"/>
</dbReference>
<dbReference type="SUPFAM" id="SSF52540">
    <property type="entry name" value="P-loop containing nucleoside triphosphate hydrolases"/>
    <property type="match status" value="1"/>
</dbReference>
<dbReference type="GO" id="GO:0043190">
    <property type="term" value="C:ATP-binding cassette (ABC) transporter complex"/>
    <property type="evidence" value="ECO:0007669"/>
    <property type="project" value="TreeGrafter"/>
</dbReference>
<keyword evidence="2" id="KW-0813">Transport</keyword>
<dbReference type="InterPro" id="IPR027417">
    <property type="entry name" value="P-loop_NTPase"/>
</dbReference>
<name>A0A832MMC1_9THEM</name>
<dbReference type="AlphaFoldDB" id="A0A832MMC1"/>
<dbReference type="PANTHER" id="PTHR43553">
    <property type="entry name" value="HEAVY METAL TRANSPORTER"/>
    <property type="match status" value="1"/>
</dbReference>
<evidence type="ECO:0000256" key="7">
    <source>
        <dbReference type="ARBA" id="ARBA00023136"/>
    </source>
</evidence>
<comment type="caution">
    <text evidence="9">The sequence shown here is derived from an EMBL/GenBank/DDBJ whole genome shotgun (WGS) entry which is preliminary data.</text>
</comment>
<dbReference type="PANTHER" id="PTHR43553:SF27">
    <property type="entry name" value="ENERGY-COUPLING FACTOR TRANSPORTER ATP-BINDING PROTEIN ECFA2"/>
    <property type="match status" value="1"/>
</dbReference>
<comment type="subcellular location">
    <subcellularLocation>
        <location evidence="1">Cell membrane</location>
        <topology evidence="1">Peripheral membrane protein</topology>
    </subcellularLocation>
</comment>
<dbReference type="InterPro" id="IPR003593">
    <property type="entry name" value="AAA+_ATPase"/>
</dbReference>
<evidence type="ECO:0000256" key="5">
    <source>
        <dbReference type="ARBA" id="ARBA00022840"/>
    </source>
</evidence>
<keyword evidence="5 9" id="KW-0067">ATP-binding</keyword>
<keyword evidence="3" id="KW-1003">Cell membrane</keyword>
<reference evidence="9" key="1">
    <citation type="journal article" date="2020" name="mSystems">
        <title>Genome- and Community-Level Interaction Insights into Carbon Utilization and Element Cycling Functions of Hydrothermarchaeota in Hydrothermal Sediment.</title>
        <authorList>
            <person name="Zhou Z."/>
            <person name="Liu Y."/>
            <person name="Xu W."/>
            <person name="Pan J."/>
            <person name="Luo Z.H."/>
            <person name="Li M."/>
        </authorList>
    </citation>
    <scope>NUCLEOTIDE SEQUENCE [LARGE SCALE GENOMIC DNA]</scope>
    <source>
        <strain evidence="9">SpSt-86</strain>
    </source>
</reference>
<evidence type="ECO:0000256" key="1">
    <source>
        <dbReference type="ARBA" id="ARBA00004202"/>
    </source>
</evidence>
<evidence type="ECO:0000256" key="2">
    <source>
        <dbReference type="ARBA" id="ARBA00022448"/>
    </source>
</evidence>
<dbReference type="SMART" id="SM00382">
    <property type="entry name" value="AAA"/>
    <property type="match status" value="1"/>
</dbReference>
<dbReference type="Gene3D" id="3.40.50.300">
    <property type="entry name" value="P-loop containing nucleotide triphosphate hydrolases"/>
    <property type="match status" value="1"/>
</dbReference>
<gene>
    <name evidence="9" type="ORF">ENW55_00905</name>
</gene>